<evidence type="ECO:0000313" key="2">
    <source>
        <dbReference type="EMBL" id="UWQ54302.1"/>
    </source>
</evidence>
<dbReference type="EMBL" id="CP081078">
    <property type="protein sequence ID" value="UWQ58900.1"/>
    <property type="molecule type" value="Genomic_DNA"/>
</dbReference>
<gene>
    <name evidence="2" type="ORF">K3721_01830</name>
    <name evidence="3" type="ORF">K3722_01840</name>
</gene>
<evidence type="ECO:0000313" key="5">
    <source>
        <dbReference type="Proteomes" id="UP001058713"/>
    </source>
</evidence>
<evidence type="ECO:0000313" key="3">
    <source>
        <dbReference type="EMBL" id="UWQ58900.1"/>
    </source>
</evidence>
<organism evidence="2 5">
    <name type="scientific">Leisingera caerulea</name>
    <name type="common">Phaeobacter caeruleus</name>
    <dbReference type="NCBI Taxonomy" id="506591"/>
    <lineage>
        <taxon>Bacteria</taxon>
        <taxon>Pseudomonadati</taxon>
        <taxon>Pseudomonadota</taxon>
        <taxon>Alphaproteobacteria</taxon>
        <taxon>Rhodobacterales</taxon>
        <taxon>Roseobacteraceae</taxon>
        <taxon>Leisingera</taxon>
    </lineage>
</organism>
<keyword evidence="4" id="KW-1185">Reference proteome</keyword>
<name>A0A9Q9HI18_LEICA</name>
<dbReference type="AlphaFoldDB" id="A0A9Q9HI18"/>
<evidence type="ECO:0000256" key="1">
    <source>
        <dbReference type="SAM" id="MobiDB-lite"/>
    </source>
</evidence>
<evidence type="ECO:0000313" key="4">
    <source>
        <dbReference type="Proteomes" id="UP001058184"/>
    </source>
</evidence>
<dbReference type="EMBL" id="CP081070">
    <property type="protein sequence ID" value="UWQ54302.1"/>
    <property type="molecule type" value="Genomic_DNA"/>
</dbReference>
<reference evidence="2" key="1">
    <citation type="submission" date="2021-08" db="EMBL/GenBank/DDBJ databases">
        <authorList>
            <person name="Nwanade C."/>
            <person name="Wang M."/>
            <person name="Masoudi A."/>
            <person name="Yu Z."/>
            <person name="Liu J."/>
        </authorList>
    </citation>
    <scope>NUCLEOTIDE SEQUENCE</scope>
    <source>
        <strain evidence="2">S122</strain>
        <strain evidence="3">S141</strain>
    </source>
</reference>
<dbReference type="RefSeq" id="WP_027235415.1">
    <property type="nucleotide sequence ID" value="NZ_CP081064.1"/>
</dbReference>
<sequence>MEQTLSTPFLPPVTKAEAGTKPKPEPARPPLFIQDAVTPFGDGTLLLALWRMQDAEGQDGAGS</sequence>
<dbReference type="Proteomes" id="UP001058713">
    <property type="component" value="Chromosome"/>
</dbReference>
<proteinExistence type="predicted"/>
<accession>A0A9Q9HI18</accession>
<dbReference type="KEGG" id="lcae:K3721_01830"/>
<protein>
    <submittedName>
        <fullName evidence="2">Uncharacterized protein</fullName>
    </submittedName>
</protein>
<dbReference type="Proteomes" id="UP001058184">
    <property type="component" value="Chromosome"/>
</dbReference>
<feature type="region of interest" description="Disordered" evidence="1">
    <location>
        <begin position="1"/>
        <end position="30"/>
    </location>
</feature>